<evidence type="ECO:0000256" key="2">
    <source>
        <dbReference type="SAM" id="Phobius"/>
    </source>
</evidence>
<evidence type="ECO:0000256" key="1">
    <source>
        <dbReference type="SAM" id="MobiDB-lite"/>
    </source>
</evidence>
<feature type="compositionally biased region" description="Basic and acidic residues" evidence="1">
    <location>
        <begin position="1"/>
        <end position="10"/>
    </location>
</feature>
<protein>
    <recommendedName>
        <fullName evidence="5">Fucose-specific lectin</fullName>
    </recommendedName>
</protein>
<comment type="caution">
    <text evidence="3">The sequence shown here is derived from an EMBL/GenBank/DDBJ whole genome shotgun (WGS) entry which is preliminary data.</text>
</comment>
<sequence>MSNSHAHNEAARPTTTTNPQQYHQTEQPGLEVDSRVDTAGLHLHRDVGAEDTTKQAVEPGTNGAYFPDEHYAAPGLQTAPASVTNDGKYENGRGLHPATAGGGAAYPAEAEATAPVPGKKPNRRRLWIILGVIAAVLIVIGAVLGGVLGSRAANASYLNSQSSSSPEGDGDTADGNSGNDTAPPSTPLKYIRPGSSLAVTGWRDGQDYHIRLFYQGPDQLLRYSNFSSNEDGGWSVRRPTLLDQMERKAGVNTSLAAATSVESKEIVRRGEEKLFYLDENNTICLQLFRPDVRAAGRRGALNDYPVKVAPGSRLAAYWPSLLSQDEDGGKLRWTRYFGVNQDNRQFWEDQGANVTASPNSGLVVVPASAKFGNTGGFLFRRGDGKVGNSLADHSEGGLSGTAWDKGELPTSFSFESSSRLFLLLCFRLSIPSSLCKSLQSLTLITGDLTKNLDSTIPEDSPLAAFTVARSGDNPQNFINTYILYVGPKGAINMIWQDDEKSGWKGPVQYPEAFGGADPGTDIACLTPAAWAGGDSAQISSAYDMSRCYFQAGGGRVREVQFDGSTWKNKGYLPID</sequence>
<name>A0ABR1U7G4_9PEZI</name>
<dbReference type="Gene3D" id="2.120.10.70">
    <property type="entry name" value="Fucose-specific lectin"/>
    <property type="match status" value="2"/>
</dbReference>
<dbReference type="EMBL" id="JAQQWK010000001">
    <property type="protein sequence ID" value="KAK8054824.1"/>
    <property type="molecule type" value="Genomic_DNA"/>
</dbReference>
<reference evidence="3 4" key="1">
    <citation type="submission" date="2023-01" db="EMBL/GenBank/DDBJ databases">
        <title>Analysis of 21 Apiospora genomes using comparative genomics revels a genus with tremendous synthesis potential of carbohydrate active enzymes and secondary metabolites.</title>
        <authorList>
            <person name="Sorensen T."/>
        </authorList>
    </citation>
    <scope>NUCLEOTIDE SEQUENCE [LARGE SCALE GENOMIC DNA]</scope>
    <source>
        <strain evidence="3 4">CBS 33761</strain>
    </source>
</reference>
<feature type="transmembrane region" description="Helical" evidence="2">
    <location>
        <begin position="126"/>
        <end position="148"/>
    </location>
</feature>
<dbReference type="Proteomes" id="UP001444661">
    <property type="component" value="Unassembled WGS sequence"/>
</dbReference>
<gene>
    <name evidence="3" type="ORF">PG993_000051</name>
</gene>
<feature type="compositionally biased region" description="Polar residues" evidence="1">
    <location>
        <begin position="174"/>
        <end position="183"/>
    </location>
</feature>
<dbReference type="SUPFAM" id="SSF89372">
    <property type="entry name" value="Fucose-specific lectin"/>
    <property type="match status" value="1"/>
</dbReference>
<evidence type="ECO:0008006" key="5">
    <source>
        <dbReference type="Google" id="ProtNLM"/>
    </source>
</evidence>
<proteinExistence type="predicted"/>
<feature type="region of interest" description="Disordered" evidence="1">
    <location>
        <begin position="1"/>
        <end position="33"/>
    </location>
</feature>
<keyword evidence="4" id="KW-1185">Reference proteome</keyword>
<evidence type="ECO:0000313" key="3">
    <source>
        <dbReference type="EMBL" id="KAK8054824.1"/>
    </source>
</evidence>
<organism evidence="3 4">
    <name type="scientific">Apiospora rasikravindrae</name>
    <dbReference type="NCBI Taxonomy" id="990691"/>
    <lineage>
        <taxon>Eukaryota</taxon>
        <taxon>Fungi</taxon>
        <taxon>Dikarya</taxon>
        <taxon>Ascomycota</taxon>
        <taxon>Pezizomycotina</taxon>
        <taxon>Sordariomycetes</taxon>
        <taxon>Xylariomycetidae</taxon>
        <taxon>Amphisphaeriales</taxon>
        <taxon>Apiosporaceae</taxon>
        <taxon>Apiospora</taxon>
    </lineage>
</organism>
<accession>A0ABR1U7G4</accession>
<feature type="compositionally biased region" description="Polar residues" evidence="1">
    <location>
        <begin position="13"/>
        <end position="27"/>
    </location>
</feature>
<keyword evidence="2" id="KW-1133">Transmembrane helix</keyword>
<evidence type="ECO:0000313" key="4">
    <source>
        <dbReference type="Proteomes" id="UP001444661"/>
    </source>
</evidence>
<keyword evidence="2" id="KW-0472">Membrane</keyword>
<feature type="region of interest" description="Disordered" evidence="1">
    <location>
        <begin position="158"/>
        <end position="190"/>
    </location>
</feature>
<keyword evidence="2" id="KW-0812">Transmembrane</keyword>